<sequence length="286" mass="33875">MIKYTVTVMSIRRYTKMRKEIKRLTTAQFAKLHEVNKRTLHYYDEIGLFRPLTKAENGYRYYDISQSIDFEYIRMLKELNMSIEEIEAYRKNPTPANFLKIVNEKEKEIDKQIQKLKDIKTVMQRKKAKIAFCETLQEQEIRIEECKSERLLVYPYDFSKDDISEIFSHLKDIWGIEQIRMGMGSLISLDNVYKMNFDKYEGIYTIALNKKSVPNSLIKPKGKYLCGYQKGTWDKLPALYQQMLDYANKNNLQLTGYAYEVGLNDFVISDEADYITKIVIKIQEIS</sequence>
<dbReference type="GO" id="GO:0003700">
    <property type="term" value="F:DNA-binding transcription factor activity"/>
    <property type="evidence" value="ECO:0007669"/>
    <property type="project" value="InterPro"/>
</dbReference>
<dbReference type="Proteomes" id="UP000004410">
    <property type="component" value="Unassembled WGS sequence"/>
</dbReference>
<protein>
    <submittedName>
        <fullName evidence="3">Multidrug-efflux transporter 2 regulator</fullName>
    </submittedName>
</protein>
<dbReference type="InterPro" id="IPR009061">
    <property type="entry name" value="DNA-bd_dom_put_sf"/>
</dbReference>
<organism evidence="3 4">
    <name type="scientific">Mediterraneibacter gnavus (strain ATCC 29149 / DSM 114966 / JCM 6515 / VPI C7-9)</name>
    <name type="common">Ruminococcus gnavus</name>
    <dbReference type="NCBI Taxonomy" id="411470"/>
    <lineage>
        <taxon>Bacteria</taxon>
        <taxon>Bacillati</taxon>
        <taxon>Bacillota</taxon>
        <taxon>Clostridia</taxon>
        <taxon>Lachnospirales</taxon>
        <taxon>Lachnospiraceae</taxon>
        <taxon>Mediterraneibacter</taxon>
    </lineage>
</organism>
<dbReference type="InterPro" id="IPR029442">
    <property type="entry name" value="GyrI-like"/>
</dbReference>
<dbReference type="PROSITE" id="PS50937">
    <property type="entry name" value="HTH_MERR_2"/>
    <property type="match status" value="1"/>
</dbReference>
<dbReference type="Gene3D" id="3.20.80.10">
    <property type="entry name" value="Regulatory factor, effector binding domain"/>
    <property type="match status" value="1"/>
</dbReference>
<dbReference type="SMART" id="SM00422">
    <property type="entry name" value="HTH_MERR"/>
    <property type="match status" value="1"/>
</dbReference>
<dbReference type="eggNOG" id="COG0789">
    <property type="taxonomic scope" value="Bacteria"/>
</dbReference>
<name>A7B4N6_MEDG7</name>
<dbReference type="AlphaFoldDB" id="A7B4N6"/>
<evidence type="ECO:0000256" key="1">
    <source>
        <dbReference type="ARBA" id="ARBA00023125"/>
    </source>
</evidence>
<dbReference type="Gene3D" id="1.10.1660.10">
    <property type="match status" value="1"/>
</dbReference>
<dbReference type="Pfam" id="PF06445">
    <property type="entry name" value="GyrI-like"/>
    <property type="match status" value="1"/>
</dbReference>
<dbReference type="InterPro" id="IPR011256">
    <property type="entry name" value="Reg_factor_effector_dom_sf"/>
</dbReference>
<dbReference type="SUPFAM" id="SSF46955">
    <property type="entry name" value="Putative DNA-binding domain"/>
    <property type="match status" value="1"/>
</dbReference>
<dbReference type="InterPro" id="IPR047057">
    <property type="entry name" value="MerR_fam"/>
</dbReference>
<evidence type="ECO:0000259" key="2">
    <source>
        <dbReference type="PROSITE" id="PS50937"/>
    </source>
</evidence>
<dbReference type="PANTHER" id="PTHR30204">
    <property type="entry name" value="REDOX-CYCLING DRUG-SENSING TRANSCRIPTIONAL ACTIVATOR SOXR"/>
    <property type="match status" value="1"/>
</dbReference>
<dbReference type="PaxDb" id="411470-RUMGNA_02520"/>
<dbReference type="InterPro" id="IPR000551">
    <property type="entry name" value="MerR-type_HTH_dom"/>
</dbReference>
<gene>
    <name evidence="3" type="primary">bltR</name>
    <name evidence="3" type="ORF">RUMGNA_02520</name>
</gene>
<evidence type="ECO:0000313" key="4">
    <source>
        <dbReference type="Proteomes" id="UP000004410"/>
    </source>
</evidence>
<feature type="domain" description="HTH merR-type" evidence="2">
    <location>
        <begin position="23"/>
        <end position="92"/>
    </location>
</feature>
<dbReference type="SUPFAM" id="SSF55136">
    <property type="entry name" value="Probable bacterial effector-binding domain"/>
    <property type="match status" value="1"/>
</dbReference>
<comment type="caution">
    <text evidence="3">The sequence shown here is derived from an EMBL/GenBank/DDBJ whole genome shotgun (WGS) entry which is preliminary data.</text>
</comment>
<dbReference type="Pfam" id="PF13411">
    <property type="entry name" value="MerR_1"/>
    <property type="match status" value="1"/>
</dbReference>
<dbReference type="GO" id="GO:0003677">
    <property type="term" value="F:DNA binding"/>
    <property type="evidence" value="ECO:0007669"/>
    <property type="project" value="UniProtKB-KW"/>
</dbReference>
<accession>A7B4N6</accession>
<reference evidence="3 4" key="2">
    <citation type="submission" date="2007-06" db="EMBL/GenBank/DDBJ databases">
        <title>Draft genome sequence of Ruminococcus gnavus (ATCC 29149).</title>
        <authorList>
            <person name="Sudarsanam P."/>
            <person name="Ley R."/>
            <person name="Guruge J."/>
            <person name="Turnbaugh P.J."/>
            <person name="Mahowald M."/>
            <person name="Liep D."/>
            <person name="Gordon J."/>
        </authorList>
    </citation>
    <scope>NUCLEOTIDE SEQUENCE [LARGE SCALE GENOMIC DNA]</scope>
    <source>
        <strain evidence="3 4">ATCC 29149</strain>
    </source>
</reference>
<reference evidence="3 4" key="1">
    <citation type="submission" date="2007-04" db="EMBL/GenBank/DDBJ databases">
        <authorList>
            <person name="Fulton L."/>
            <person name="Clifton S."/>
            <person name="Fulton B."/>
            <person name="Xu J."/>
            <person name="Minx P."/>
            <person name="Pepin K.H."/>
            <person name="Johnson M."/>
            <person name="Thiruvilangam P."/>
            <person name="Bhonagiri V."/>
            <person name="Nash W.E."/>
            <person name="Mardis E.R."/>
            <person name="Wilson R.K."/>
        </authorList>
    </citation>
    <scope>NUCLEOTIDE SEQUENCE [LARGE SCALE GENOMIC DNA]</scope>
    <source>
        <strain evidence="3 4">ATCC 29149</strain>
    </source>
</reference>
<proteinExistence type="predicted"/>
<keyword evidence="1" id="KW-0238">DNA-binding</keyword>
<dbReference type="PANTHER" id="PTHR30204:SF85">
    <property type="entry name" value="MULTIDRUG-EFFLUX TRANSPORTER 2 REGULATOR"/>
    <property type="match status" value="1"/>
</dbReference>
<evidence type="ECO:0000313" key="3">
    <source>
        <dbReference type="EMBL" id="EDN77313.1"/>
    </source>
</evidence>
<dbReference type="EMBL" id="AAYG02000018">
    <property type="protein sequence ID" value="EDN77313.1"/>
    <property type="molecule type" value="Genomic_DNA"/>
</dbReference>